<gene>
    <name evidence="2" type="ORF">CCMP2556_LOCUS12352</name>
</gene>
<evidence type="ECO:0000313" key="3">
    <source>
        <dbReference type="Proteomes" id="UP001642484"/>
    </source>
</evidence>
<proteinExistence type="predicted"/>
<evidence type="ECO:0000313" key="2">
    <source>
        <dbReference type="EMBL" id="CAK9016091.1"/>
    </source>
</evidence>
<accession>A0ABP0JNS5</accession>
<reference evidence="2 3" key="1">
    <citation type="submission" date="2024-02" db="EMBL/GenBank/DDBJ databases">
        <authorList>
            <person name="Chen Y."/>
            <person name="Shah S."/>
            <person name="Dougan E. K."/>
            <person name="Thang M."/>
            <person name="Chan C."/>
        </authorList>
    </citation>
    <scope>NUCLEOTIDE SEQUENCE [LARGE SCALE GENOMIC DNA]</scope>
</reference>
<sequence>MKEGQDSQGQGVMFATSEKSAKSQSSGSNASTGIAEKSQALANVAYDHEEALDAFLLGIEKDPVRFEKMIGCYRAMAEVQFERQQRKELSLGEKRGETVQCLPCEALSST</sequence>
<protein>
    <submittedName>
        <fullName evidence="2">Uncharacterized protein</fullName>
    </submittedName>
</protein>
<feature type="compositionally biased region" description="Low complexity" evidence="1">
    <location>
        <begin position="16"/>
        <end position="32"/>
    </location>
</feature>
<evidence type="ECO:0000256" key="1">
    <source>
        <dbReference type="SAM" id="MobiDB-lite"/>
    </source>
</evidence>
<organism evidence="2 3">
    <name type="scientific">Durusdinium trenchii</name>
    <dbReference type="NCBI Taxonomy" id="1381693"/>
    <lineage>
        <taxon>Eukaryota</taxon>
        <taxon>Sar</taxon>
        <taxon>Alveolata</taxon>
        <taxon>Dinophyceae</taxon>
        <taxon>Suessiales</taxon>
        <taxon>Symbiodiniaceae</taxon>
        <taxon>Durusdinium</taxon>
    </lineage>
</organism>
<feature type="compositionally biased region" description="Polar residues" evidence="1">
    <location>
        <begin position="1"/>
        <end position="10"/>
    </location>
</feature>
<dbReference type="Proteomes" id="UP001642484">
    <property type="component" value="Unassembled WGS sequence"/>
</dbReference>
<name>A0ABP0JNS5_9DINO</name>
<comment type="caution">
    <text evidence="2">The sequence shown here is derived from an EMBL/GenBank/DDBJ whole genome shotgun (WGS) entry which is preliminary data.</text>
</comment>
<dbReference type="EMBL" id="CAXAMN010006002">
    <property type="protein sequence ID" value="CAK9016091.1"/>
    <property type="molecule type" value="Genomic_DNA"/>
</dbReference>
<keyword evidence="3" id="KW-1185">Reference proteome</keyword>
<feature type="region of interest" description="Disordered" evidence="1">
    <location>
        <begin position="1"/>
        <end position="32"/>
    </location>
</feature>